<protein>
    <submittedName>
        <fullName evidence="4">RNase H domain-containing protein</fullName>
    </submittedName>
</protein>
<reference evidence="4" key="1">
    <citation type="submission" date="2017-02" db="UniProtKB">
        <authorList>
            <consortium name="WormBaseParasite"/>
        </authorList>
    </citation>
    <scope>IDENTIFICATION</scope>
</reference>
<dbReference type="EMBL" id="UYYG01001150">
    <property type="protein sequence ID" value="VDN54477.1"/>
    <property type="molecule type" value="Genomic_DNA"/>
</dbReference>
<dbReference type="Proteomes" id="UP000274756">
    <property type="component" value="Unassembled WGS sequence"/>
</dbReference>
<sequence>MDTYGIPLQEIRIPHFGFHVITKAGSRQSLYRYGVSNNSGRNGVGIVMSEKGRSALIEWKPVNDRMVDEYLFQMKECLQKPATLHKSRRCTNQISETTVQLSEKAAKVRISRDPGCFKGLQRQQHSEIEITIGATWP</sequence>
<evidence type="ECO:0000313" key="2">
    <source>
        <dbReference type="Proteomes" id="UP000038040"/>
    </source>
</evidence>
<gene>
    <name evidence="1" type="ORF">DME_LOCUS4450</name>
</gene>
<evidence type="ECO:0000313" key="3">
    <source>
        <dbReference type="Proteomes" id="UP000274756"/>
    </source>
</evidence>
<organism evidence="2 4">
    <name type="scientific">Dracunculus medinensis</name>
    <name type="common">Guinea worm</name>
    <dbReference type="NCBI Taxonomy" id="318479"/>
    <lineage>
        <taxon>Eukaryota</taxon>
        <taxon>Metazoa</taxon>
        <taxon>Ecdysozoa</taxon>
        <taxon>Nematoda</taxon>
        <taxon>Chromadorea</taxon>
        <taxon>Rhabditida</taxon>
        <taxon>Spirurina</taxon>
        <taxon>Dracunculoidea</taxon>
        <taxon>Dracunculidae</taxon>
        <taxon>Dracunculus</taxon>
    </lineage>
</organism>
<evidence type="ECO:0000313" key="4">
    <source>
        <dbReference type="WBParaSite" id="DME_0000009001-mRNA-1"/>
    </source>
</evidence>
<reference evidence="1 3" key="2">
    <citation type="submission" date="2018-11" db="EMBL/GenBank/DDBJ databases">
        <authorList>
            <consortium name="Pathogen Informatics"/>
        </authorList>
    </citation>
    <scope>NUCLEOTIDE SEQUENCE [LARGE SCALE GENOMIC DNA]</scope>
</reference>
<evidence type="ECO:0000313" key="1">
    <source>
        <dbReference type="EMBL" id="VDN54477.1"/>
    </source>
</evidence>
<keyword evidence="3" id="KW-1185">Reference proteome</keyword>
<name>A0A0N4U0K6_DRAME</name>
<proteinExistence type="predicted"/>
<accession>A0A0N4U0K6</accession>
<dbReference type="AlphaFoldDB" id="A0A0N4U0K6"/>
<dbReference type="Proteomes" id="UP000038040">
    <property type="component" value="Unplaced"/>
</dbReference>
<dbReference type="WBParaSite" id="DME_0000009001-mRNA-1">
    <property type="protein sequence ID" value="DME_0000009001-mRNA-1"/>
    <property type="gene ID" value="DME_0000009001"/>
</dbReference>